<name>A0A286DRY7_9GAMM</name>
<dbReference type="AlphaFoldDB" id="A0A286DRY7"/>
<dbReference type="OrthoDB" id="6459111at2"/>
<protein>
    <submittedName>
        <fullName evidence="1">Pilin accessory protein (PilO)</fullName>
    </submittedName>
</protein>
<dbReference type="Pfam" id="PF06864">
    <property type="entry name" value="PAP_PilO"/>
    <property type="match status" value="1"/>
</dbReference>
<gene>
    <name evidence="1" type="ORF">SAMN06273570_5125</name>
</gene>
<proteinExistence type="predicted"/>
<evidence type="ECO:0000313" key="1">
    <source>
        <dbReference type="EMBL" id="SOD61420.1"/>
    </source>
</evidence>
<dbReference type="EMBL" id="OCMY01000004">
    <property type="protein sequence ID" value="SOD61420.1"/>
    <property type="molecule type" value="Genomic_DNA"/>
</dbReference>
<dbReference type="Proteomes" id="UP000219271">
    <property type="component" value="Unassembled WGS sequence"/>
</dbReference>
<dbReference type="RefSeq" id="WP_097098530.1">
    <property type="nucleotide sequence ID" value="NZ_OCMY01000004.1"/>
</dbReference>
<evidence type="ECO:0000313" key="2">
    <source>
        <dbReference type="Proteomes" id="UP000219271"/>
    </source>
</evidence>
<organism evidence="1 2">
    <name type="scientific">Candidatus Pantoea floridensis</name>
    <dbReference type="NCBI Taxonomy" id="1938870"/>
    <lineage>
        <taxon>Bacteria</taxon>
        <taxon>Pseudomonadati</taxon>
        <taxon>Pseudomonadota</taxon>
        <taxon>Gammaproteobacteria</taxon>
        <taxon>Enterobacterales</taxon>
        <taxon>Erwiniaceae</taxon>
        <taxon>Pantoea</taxon>
    </lineage>
</organism>
<keyword evidence="2" id="KW-1185">Reference proteome</keyword>
<dbReference type="InterPro" id="IPR009663">
    <property type="entry name" value="PAP_PilO"/>
</dbReference>
<sequence length="435" mass="47093">MTSELTPAPAVSVVPAGKTPLVAGLHWQWVAARGRRRMRIEARDQLASHWLALPAGTGDDPATWLGCLTDEADMLPKGKRPASLAAAVLGNVPADCWGVFLLPGGKYWFMAVTGGHPSPYGDMVGDAPTVLRASERFRTTAPAPSSGWTVFDPDSLLEVPDARRDPLADLIPAAVPARAKLHKTDSRTASRLLLLGAVCAAALWYGNNWLEARKKAEHDAWVQAELVRAKAAAATKPGSLARPWGGQPDFSGMLSACVKQWRQAPLSIAGWVFRQAMCESTGQLTLHYALPDGGTVGDFAARLPALYGPGTPVTFNMPGPSDDASFKEAVHFAPAPAETLLPGDEQLRRMTSYAQRLRANLRFSEPILLTQTVGQDHIPLPWKRYSFTFITDIPPDRLFDASRFPGNGLRLSSVKAELHSSRLTYTLEGTLYAEK</sequence>
<accession>A0A286DRY7</accession>
<reference evidence="2" key="1">
    <citation type="submission" date="2017-09" db="EMBL/GenBank/DDBJ databases">
        <authorList>
            <person name="Varghese N."/>
            <person name="Submissions S."/>
        </authorList>
    </citation>
    <scope>NUCLEOTIDE SEQUENCE [LARGE SCALE GENOMIC DNA]</scope>
    <source>
        <strain evidence="2">JKS000234</strain>
    </source>
</reference>